<name>A0A1B6I6P8_9HEMI</name>
<evidence type="ECO:0000259" key="2">
    <source>
        <dbReference type="SMART" id="SM01131"/>
    </source>
</evidence>
<dbReference type="SMART" id="SM01131">
    <property type="entry name" value="DHHA2"/>
    <property type="match status" value="1"/>
</dbReference>
<dbReference type="InterPro" id="IPR038222">
    <property type="entry name" value="DHHA2_dom_sf"/>
</dbReference>
<proteinExistence type="inferred from homology"/>
<dbReference type="Pfam" id="PF02833">
    <property type="entry name" value="DHHA2"/>
    <property type="match status" value="1"/>
</dbReference>
<dbReference type="GO" id="GO:0004309">
    <property type="term" value="F:exopolyphosphatase activity"/>
    <property type="evidence" value="ECO:0007669"/>
    <property type="project" value="TreeGrafter"/>
</dbReference>
<dbReference type="SUPFAM" id="SSF64182">
    <property type="entry name" value="DHH phosphoesterases"/>
    <property type="match status" value="1"/>
</dbReference>
<dbReference type="EMBL" id="GECU01025105">
    <property type="protein sequence ID" value="JAS82601.1"/>
    <property type="molecule type" value="Transcribed_RNA"/>
</dbReference>
<accession>A0A1B6I6P8</accession>
<dbReference type="PANTHER" id="PTHR12112">
    <property type="entry name" value="BNIP - RELATED"/>
    <property type="match status" value="1"/>
</dbReference>
<dbReference type="AlphaFoldDB" id="A0A1B6I6P8"/>
<dbReference type="Gene3D" id="3.90.1640.10">
    <property type="entry name" value="inorganic pyrophosphatase (n-terminal core)"/>
    <property type="match status" value="1"/>
</dbReference>
<protein>
    <recommendedName>
        <fullName evidence="2">DHHA2 domain-containing protein</fullName>
    </recommendedName>
</protein>
<evidence type="ECO:0000256" key="1">
    <source>
        <dbReference type="ARBA" id="ARBA00010331"/>
    </source>
</evidence>
<evidence type="ECO:0000313" key="3">
    <source>
        <dbReference type="EMBL" id="JAS82601.1"/>
    </source>
</evidence>
<organism evidence="3">
    <name type="scientific">Homalodisca liturata</name>
    <dbReference type="NCBI Taxonomy" id="320908"/>
    <lineage>
        <taxon>Eukaryota</taxon>
        <taxon>Metazoa</taxon>
        <taxon>Ecdysozoa</taxon>
        <taxon>Arthropoda</taxon>
        <taxon>Hexapoda</taxon>
        <taxon>Insecta</taxon>
        <taxon>Pterygota</taxon>
        <taxon>Neoptera</taxon>
        <taxon>Paraneoptera</taxon>
        <taxon>Hemiptera</taxon>
        <taxon>Auchenorrhyncha</taxon>
        <taxon>Membracoidea</taxon>
        <taxon>Cicadellidae</taxon>
        <taxon>Cicadellinae</taxon>
        <taxon>Proconiini</taxon>
        <taxon>Homalodisca</taxon>
    </lineage>
</organism>
<sequence length="370" mass="40833">METELNIFLLQARKSIKNLLTFKSVLVILGNETCDLDSAISSLTYGLLLNHLKTPESVVIPVFNIPREHLPVKTEVIYFLNKLNIGLDNVICRDEIDLESLNRKGNLRLSLVDHHVLQPSDTGLVSSVVNVLDHRPQDPAWPWDNTDITLRIVGSCCTLVAEKLLTVAPDLVTPIVAVLLLGTILLDTACLSPAVGRATPQDHQMAEALQARCDSSVERYQLFRELQAAKSDISSLTSSHLLIKDLKVAAGIPIAGLPIKVKEILKREDAQRAVQEFCKAHNTKLCVVYGSQIVQGTVTRDLAVYNQADEKTALEIVAALTSNKEPDLDLQPQPCSVEGFMLFDQCNIKATRKQILPIIRQVGEKISVEN</sequence>
<gene>
    <name evidence="3" type="ORF">g.25919</name>
</gene>
<dbReference type="PANTHER" id="PTHR12112:SF39">
    <property type="entry name" value="EG:152A3.5 PROTEIN (FBGN0003116_PN PROTEIN)"/>
    <property type="match status" value="1"/>
</dbReference>
<dbReference type="InterPro" id="IPR038763">
    <property type="entry name" value="DHH_sf"/>
</dbReference>
<reference evidence="3" key="1">
    <citation type="submission" date="2015-11" db="EMBL/GenBank/DDBJ databases">
        <title>De novo transcriptome assembly of four potential Pierce s Disease insect vectors from Arizona vineyards.</title>
        <authorList>
            <person name="Tassone E.E."/>
        </authorList>
    </citation>
    <scope>NUCLEOTIDE SEQUENCE</scope>
</reference>
<dbReference type="Gene3D" id="3.10.310.20">
    <property type="entry name" value="DHHA2 domain"/>
    <property type="match status" value="1"/>
</dbReference>
<dbReference type="GO" id="GO:0005737">
    <property type="term" value="C:cytoplasm"/>
    <property type="evidence" value="ECO:0007669"/>
    <property type="project" value="InterPro"/>
</dbReference>
<dbReference type="InterPro" id="IPR004097">
    <property type="entry name" value="DHHA2"/>
</dbReference>
<feature type="domain" description="DHHA2" evidence="2">
    <location>
        <begin position="223"/>
        <end position="363"/>
    </location>
</feature>
<comment type="similarity">
    <text evidence="1">Belongs to the PPase class C family. Prune subfamily.</text>
</comment>